<evidence type="ECO:0000259" key="6">
    <source>
        <dbReference type="Pfam" id="PF00294"/>
    </source>
</evidence>
<gene>
    <name evidence="4" type="primary">gsk</name>
    <name evidence="7" type="ORF">GCM10023333_23100</name>
</gene>
<organism evidence="7 8">
    <name type="scientific">Ferrimonas pelagia</name>
    <dbReference type="NCBI Taxonomy" id="1177826"/>
    <lineage>
        <taxon>Bacteria</taxon>
        <taxon>Pseudomonadati</taxon>
        <taxon>Pseudomonadota</taxon>
        <taxon>Gammaproteobacteria</taxon>
        <taxon>Alteromonadales</taxon>
        <taxon>Ferrimonadaceae</taxon>
        <taxon>Ferrimonas</taxon>
    </lineage>
</organism>
<evidence type="ECO:0000256" key="4">
    <source>
        <dbReference type="HAMAP-Rule" id="MF_02246"/>
    </source>
</evidence>
<dbReference type="PANTHER" id="PTHR43320">
    <property type="entry name" value="SUGAR KINASE"/>
    <property type="match status" value="1"/>
</dbReference>
<evidence type="ECO:0000313" key="7">
    <source>
        <dbReference type="EMBL" id="GAA4889169.1"/>
    </source>
</evidence>
<feature type="binding site" evidence="4">
    <location>
        <position position="419"/>
    </location>
    <ligand>
        <name>ATP</name>
        <dbReference type="ChEBI" id="CHEBI:30616"/>
    </ligand>
</feature>
<comment type="similarity">
    <text evidence="1 4">Belongs to the carbohydrate kinase PfkB family.</text>
</comment>
<dbReference type="InterPro" id="IPR052700">
    <property type="entry name" value="Carb_kinase_PfkB-like"/>
</dbReference>
<evidence type="ECO:0000256" key="3">
    <source>
        <dbReference type="ARBA" id="ARBA00022777"/>
    </source>
</evidence>
<dbReference type="EC" id="2.7.1.73" evidence="4"/>
<feature type="binding site" evidence="4">
    <location>
        <position position="215"/>
    </location>
    <ligand>
        <name>GMP</name>
        <dbReference type="ChEBI" id="CHEBI:58115"/>
    </ligand>
</feature>
<dbReference type="NCBIfam" id="NF011655">
    <property type="entry name" value="PRK15074.1"/>
    <property type="match status" value="1"/>
</dbReference>
<feature type="binding site" evidence="4">
    <location>
        <begin position="301"/>
        <end position="306"/>
    </location>
    <ligand>
        <name>ATP</name>
        <dbReference type="ChEBI" id="CHEBI:30616"/>
    </ligand>
</feature>
<keyword evidence="4" id="KW-0460">Magnesium</keyword>
<feature type="domain" description="Carbohydrate kinase PfkB" evidence="6">
    <location>
        <begin position="104"/>
        <end position="310"/>
    </location>
</feature>
<reference evidence="8" key="1">
    <citation type="journal article" date="2019" name="Int. J. Syst. Evol. Microbiol.">
        <title>The Global Catalogue of Microorganisms (GCM) 10K type strain sequencing project: providing services to taxonomists for standard genome sequencing and annotation.</title>
        <authorList>
            <consortium name="The Broad Institute Genomics Platform"/>
            <consortium name="The Broad Institute Genome Sequencing Center for Infectious Disease"/>
            <person name="Wu L."/>
            <person name="Ma J."/>
        </authorList>
    </citation>
    <scope>NUCLEOTIDE SEQUENCE [LARGE SCALE GENOMIC DNA]</scope>
    <source>
        <strain evidence="8">JCM 18401</strain>
    </source>
</reference>
<evidence type="ECO:0000256" key="5">
    <source>
        <dbReference type="SAM" id="MobiDB-lite"/>
    </source>
</evidence>
<dbReference type="Proteomes" id="UP001499988">
    <property type="component" value="Unassembled WGS sequence"/>
</dbReference>
<comment type="function">
    <text evidence="4">Catalyzes the phosphorylation of guanosine and inosine to GMP and IMP, respectively.</text>
</comment>
<keyword evidence="4" id="KW-0547">Nucleotide-binding</keyword>
<dbReference type="GO" id="GO:0016301">
    <property type="term" value="F:kinase activity"/>
    <property type="evidence" value="ECO:0007669"/>
    <property type="project" value="UniProtKB-KW"/>
</dbReference>
<evidence type="ECO:0000256" key="1">
    <source>
        <dbReference type="ARBA" id="ARBA00010688"/>
    </source>
</evidence>
<sequence length="451" mass="49692">MAGGANGMDAAASADPEMKFPGQRKHKHYFPVDARDLRAKELSAMSRPQRTHICGIAQTLVDIEAHVDDELLARHNLVKGNSLLISDEAAHILYAELKQRALIKEEHAGGTIGNTLHNFATLSDERAVLFAVMEKQIEIGSYAYKYLSYTSSKVDVNQLQPVDGPIGRCFTLITPCGERSFAISKGAMDKLEPASIKPELIKTAGALVFASYLMRSADGDNIDQAALRAMAVAHEANVPVVLTLGTRFLIEQDPQFWRDFIAEHVTVLAMNEEEAEALTGESDPLKASEIALQWCDMVLCTAGPEGLYMAGYCDSAELRETEHELRSGSIGEFNQYEFSRPMRQQDCVDPVKVYSYIAPYLGGPVEILNTNGAGDGALAAVLHDMAANRYHKVNVPSSCKHSVSALTYSSFSQICKYANRVSYEVLIQHSPRLSRGLPEREESLEEGYWDR</sequence>
<dbReference type="HAMAP" id="MF_02246">
    <property type="entry name" value="Gua_Ino_kinase"/>
    <property type="match status" value="1"/>
</dbReference>
<keyword evidence="8" id="KW-1185">Reference proteome</keyword>
<proteinExistence type="inferred from homology"/>
<dbReference type="InterPro" id="IPR029056">
    <property type="entry name" value="Ribokinase-like"/>
</dbReference>
<comment type="pathway">
    <text evidence="4">Purine metabolism; IMP biosynthesis via salvage pathway; IMP from inosine: step 1/1.</text>
</comment>
<dbReference type="Pfam" id="PF00294">
    <property type="entry name" value="PfkB"/>
    <property type="match status" value="1"/>
</dbReference>
<name>A0ABP9EWL3_9GAMM</name>
<feature type="binding site" evidence="4">
    <location>
        <position position="374"/>
    </location>
    <ligand>
        <name>ATP</name>
        <dbReference type="ChEBI" id="CHEBI:30616"/>
    </ligand>
</feature>
<dbReference type="InterPro" id="IPR046405">
    <property type="entry name" value="IngK"/>
</dbReference>
<dbReference type="Gene3D" id="3.40.1190.20">
    <property type="match status" value="1"/>
</dbReference>
<comment type="catalytic activity">
    <reaction evidence="4">
        <text>guanosine + ATP = GMP + ADP + H(+)</text>
        <dbReference type="Rhea" id="RHEA:27710"/>
        <dbReference type="ChEBI" id="CHEBI:15378"/>
        <dbReference type="ChEBI" id="CHEBI:16750"/>
        <dbReference type="ChEBI" id="CHEBI:30616"/>
        <dbReference type="ChEBI" id="CHEBI:58115"/>
        <dbReference type="ChEBI" id="CHEBI:456216"/>
        <dbReference type="EC" id="2.7.1.73"/>
    </reaction>
</comment>
<comment type="caution">
    <text evidence="7">The sequence shown here is derived from an EMBL/GenBank/DDBJ whole genome shotgun (WGS) entry which is preliminary data.</text>
</comment>
<evidence type="ECO:0000313" key="8">
    <source>
        <dbReference type="Proteomes" id="UP001499988"/>
    </source>
</evidence>
<dbReference type="SUPFAM" id="SSF53613">
    <property type="entry name" value="Ribokinase-like"/>
    <property type="match status" value="1"/>
</dbReference>
<dbReference type="InterPro" id="IPR011611">
    <property type="entry name" value="PfkB_dom"/>
</dbReference>
<comment type="pathway">
    <text evidence="4">Purine metabolism; GMP biosynthesis via salvage pathway.</text>
</comment>
<dbReference type="PANTHER" id="PTHR43320:SF3">
    <property type="entry name" value="CARBOHYDRATE KINASE PFKB DOMAIN-CONTAINING PROTEIN"/>
    <property type="match status" value="1"/>
</dbReference>
<feature type="binding site" evidence="4">
    <location>
        <begin position="110"/>
        <end position="114"/>
    </location>
    <ligand>
        <name>GMP</name>
        <dbReference type="ChEBI" id="CHEBI:58115"/>
    </ligand>
</feature>
<keyword evidence="2 4" id="KW-0808">Transferase</keyword>
<feature type="region of interest" description="Disordered" evidence="5">
    <location>
        <begin position="1"/>
        <end position="23"/>
    </location>
</feature>
<comment type="catalytic activity">
    <reaction evidence="4">
        <text>inosine + ATP = IMP + ADP + H(+)</text>
        <dbReference type="Rhea" id="RHEA:21140"/>
        <dbReference type="ChEBI" id="CHEBI:15378"/>
        <dbReference type="ChEBI" id="CHEBI:17596"/>
        <dbReference type="ChEBI" id="CHEBI:30616"/>
        <dbReference type="ChEBI" id="CHEBI:58053"/>
        <dbReference type="ChEBI" id="CHEBI:456216"/>
        <dbReference type="EC" id="2.7.1.73"/>
    </reaction>
</comment>
<keyword evidence="3 4" id="KW-0418">Kinase</keyword>
<keyword evidence="4" id="KW-0660">Purine salvage</keyword>
<accession>A0ABP9EWL3</accession>
<dbReference type="EMBL" id="BAABJZ010000078">
    <property type="protein sequence ID" value="GAA4889169.1"/>
    <property type="molecule type" value="Genomic_DNA"/>
</dbReference>
<evidence type="ECO:0000256" key="2">
    <source>
        <dbReference type="ARBA" id="ARBA00022679"/>
    </source>
</evidence>
<comment type="caution">
    <text evidence="4">Lacks conserved residue(s) required for the propagation of feature annotation.</text>
</comment>
<keyword evidence="4" id="KW-0067">ATP-binding</keyword>
<comment type="cofactor">
    <cofactor evidence="4">
        <name>Mg(2+)</name>
        <dbReference type="ChEBI" id="CHEBI:18420"/>
    </cofactor>
</comment>
<protein>
    <recommendedName>
        <fullName evidence="4">Guanosine-inosine kinase</fullName>
        <ecNumber evidence="4">2.7.1.73</ecNumber>
    </recommendedName>
</protein>